<proteinExistence type="predicted"/>
<accession>A0A067S9X2</accession>
<dbReference type="SUPFAM" id="SSF48452">
    <property type="entry name" value="TPR-like"/>
    <property type="match status" value="2"/>
</dbReference>
<dbReference type="AlphaFoldDB" id="A0A067S9X2"/>
<dbReference type="EMBL" id="KL142413">
    <property type="protein sequence ID" value="KDR67646.1"/>
    <property type="molecule type" value="Genomic_DNA"/>
</dbReference>
<dbReference type="PANTHER" id="PTHR19959">
    <property type="entry name" value="KINESIN LIGHT CHAIN"/>
    <property type="match status" value="1"/>
</dbReference>
<dbReference type="OrthoDB" id="3261813at2759"/>
<dbReference type="Gene3D" id="1.25.40.10">
    <property type="entry name" value="Tetratricopeptide repeat domain"/>
    <property type="match status" value="3"/>
</dbReference>
<dbReference type="InterPro" id="IPR024983">
    <property type="entry name" value="CHAT_dom"/>
</dbReference>
<keyword evidence="3" id="KW-1185">Reference proteome</keyword>
<sequence>MKNLDETIRTRREILRLCPPGHHKRSGSLRKLANDLHARFRQLGLIEDLEYAVSSHREAVTLCPPGHPNRPDSLNNLGIALRTRFSQLGQIEDLEDAISSLHEILTLCPPGHPNRPPSLHSLGTALRARFDQLGQTEDLEDAISSLREALTLRPPGHPDRSYSLMSLGSAVQTRFGQLGRIEDLEDAITSLRETLTLCPPGHSNRSYSLNNLGNALKTRFDGLGQIEDLEDAISSHREALTLRPPGHRNRSSPLNSLGSALRTRFDQLGQIEDLEDAISSHREALTLRPPGHPNRSLPLNSLSNALRTRFDQLGQIEDLEDAISSHREALTLRPSGHPNRSYSLMSLGSALHTRFDQLGQIEDLEDAISSLRETLTLCPPGHPNHALSLNNLANTLQIRFHSLEQTVDLNESFTLYEQAANNLTSTSWHRLRAALDWAANSRHYHHKSLISAYVVSFRLLDHCFISRPTVQLQHKFLAGAEIPKSLASDAASAAIDAGELVVAVELLEQGRAILWSKIEGYRHPLDQLRQVDSELADQVEILSRQLEQLALSSNSRSLDSGGPVLRTSLDAQFRKHRILSEDWEKAVETVRQVDGFHDFLQAVPFSTLQTAASAGPVILVNISKYRSDAIILGSENPPVLVTLPDVHPGDLKKLIEQLDFARDFSLHSYSSKEFVPILRELWNIIVSPVVSRLTDLGVQEKSRIWWCPTSELCALPLHAAGPYRPSERNLPDIYISSYIPTLSALIRARVNPISQAIVPKLVVVGQPGEDLPSIQEEIGIIQQLGNSVDIITGAQANRKTVLHVLQHHSWAHFACHGHLGDKDKPFLASFQLHDGVHLTLLDLMQARLPNAELAFLSACHSVASDLVTPDETIHLAAALQFCGFRSVVGTLWEMNDEDGPNISKEFYKHMFRNTGRKADFRDSAEALSLAIREMRKNGVPLHRWIMFVHIGA</sequence>
<dbReference type="InterPro" id="IPR011990">
    <property type="entry name" value="TPR-like_helical_dom_sf"/>
</dbReference>
<evidence type="ECO:0000313" key="2">
    <source>
        <dbReference type="EMBL" id="KDR67646.1"/>
    </source>
</evidence>
<dbReference type="HOGENOM" id="CLU_001305_0_1_1"/>
<dbReference type="PANTHER" id="PTHR19959:SF119">
    <property type="entry name" value="FUNGAL LIPASE-LIKE DOMAIN-CONTAINING PROTEIN"/>
    <property type="match status" value="1"/>
</dbReference>
<protein>
    <recommendedName>
        <fullName evidence="1">CHAT domain-containing protein</fullName>
    </recommendedName>
</protein>
<evidence type="ECO:0000259" key="1">
    <source>
        <dbReference type="Pfam" id="PF12770"/>
    </source>
</evidence>
<dbReference type="STRING" id="685588.A0A067S9X2"/>
<name>A0A067S9X2_GALM3</name>
<organism evidence="2 3">
    <name type="scientific">Galerina marginata (strain CBS 339.88)</name>
    <dbReference type="NCBI Taxonomy" id="685588"/>
    <lineage>
        <taxon>Eukaryota</taxon>
        <taxon>Fungi</taxon>
        <taxon>Dikarya</taxon>
        <taxon>Basidiomycota</taxon>
        <taxon>Agaricomycotina</taxon>
        <taxon>Agaricomycetes</taxon>
        <taxon>Agaricomycetidae</taxon>
        <taxon>Agaricales</taxon>
        <taxon>Agaricineae</taxon>
        <taxon>Strophariaceae</taxon>
        <taxon>Galerina</taxon>
    </lineage>
</organism>
<reference evidence="3" key="1">
    <citation type="journal article" date="2014" name="Proc. Natl. Acad. Sci. U.S.A.">
        <title>Extensive sampling of basidiomycete genomes demonstrates inadequacy of the white-rot/brown-rot paradigm for wood decay fungi.</title>
        <authorList>
            <person name="Riley R."/>
            <person name="Salamov A.A."/>
            <person name="Brown D.W."/>
            <person name="Nagy L.G."/>
            <person name="Floudas D."/>
            <person name="Held B.W."/>
            <person name="Levasseur A."/>
            <person name="Lombard V."/>
            <person name="Morin E."/>
            <person name="Otillar R."/>
            <person name="Lindquist E.A."/>
            <person name="Sun H."/>
            <person name="LaButti K.M."/>
            <person name="Schmutz J."/>
            <person name="Jabbour D."/>
            <person name="Luo H."/>
            <person name="Baker S.E."/>
            <person name="Pisabarro A.G."/>
            <person name="Walton J.D."/>
            <person name="Blanchette R.A."/>
            <person name="Henrissat B."/>
            <person name="Martin F."/>
            <person name="Cullen D."/>
            <person name="Hibbett D.S."/>
            <person name="Grigoriev I.V."/>
        </authorList>
    </citation>
    <scope>NUCLEOTIDE SEQUENCE [LARGE SCALE GENOMIC DNA]</scope>
    <source>
        <strain evidence="3">CBS 339.88</strain>
    </source>
</reference>
<evidence type="ECO:0000313" key="3">
    <source>
        <dbReference type="Proteomes" id="UP000027222"/>
    </source>
</evidence>
<dbReference type="Pfam" id="PF12770">
    <property type="entry name" value="CHAT"/>
    <property type="match status" value="1"/>
</dbReference>
<dbReference type="Proteomes" id="UP000027222">
    <property type="component" value="Unassembled WGS sequence"/>
</dbReference>
<feature type="domain" description="CHAT" evidence="1">
    <location>
        <begin position="677"/>
        <end position="951"/>
    </location>
</feature>
<gene>
    <name evidence="2" type="ORF">GALMADRAFT_130099</name>
</gene>